<dbReference type="EMBL" id="CP001932">
    <property type="protein sequence ID" value="ADD04411.1"/>
    <property type="molecule type" value="Genomic_DNA"/>
</dbReference>
<dbReference type="AlphaFoldDB" id="D3T053"/>
<dbReference type="PaxDb" id="547559-Nmag_0827"/>
<accession>D3T053</accession>
<dbReference type="Proteomes" id="UP000001879">
    <property type="component" value="Chromosome"/>
</dbReference>
<reference evidence="4 6" key="3">
    <citation type="journal article" date="2014" name="PLoS Genet.">
        <title>Phylogenetically driven sequencing of extremely halophilic archaea reveals strategies for static and dynamic osmo-response.</title>
        <authorList>
            <person name="Becker E.A."/>
            <person name="Seitzer P.M."/>
            <person name="Tritt A."/>
            <person name="Larsen D."/>
            <person name="Krusor M."/>
            <person name="Yao A.I."/>
            <person name="Wu D."/>
            <person name="Madern D."/>
            <person name="Eisen J.A."/>
            <person name="Darling A.E."/>
            <person name="Facciotti M.T."/>
        </authorList>
    </citation>
    <scope>NUCLEOTIDE SEQUENCE [LARGE SCALE GENOMIC DNA]</scope>
    <source>
        <strain evidence="6">ATCC 43099 / DSM 3394 / CCM 3739 / CIP 104546 / IAM 13178 / JCM 8861 / NBRC 102185 / NCIMB 2190 / MS3</strain>
        <strain evidence="4">MS-3</strain>
    </source>
</reference>
<dbReference type="eggNOG" id="arCOG00235">
    <property type="taxonomic scope" value="Archaea"/>
</dbReference>
<keyword evidence="5" id="KW-1185">Reference proteome</keyword>
<evidence type="ECO:0000313" key="6">
    <source>
        <dbReference type="Proteomes" id="UP000011543"/>
    </source>
</evidence>
<dbReference type="Proteomes" id="UP000011543">
    <property type="component" value="Unassembled WGS sequence"/>
</dbReference>
<keyword evidence="1" id="KW-0479">Metal-binding</keyword>
<evidence type="ECO:0000313" key="4">
    <source>
        <dbReference type="EMBL" id="ELY25807.1"/>
    </source>
</evidence>
<dbReference type="RefSeq" id="WP_004216598.1">
    <property type="nucleotide sequence ID" value="NC_013922.1"/>
</dbReference>
<dbReference type="GeneID" id="8823656"/>
<dbReference type="EMBL" id="AOHS01000054">
    <property type="protein sequence ID" value="ELY25807.1"/>
    <property type="molecule type" value="Genomic_DNA"/>
</dbReference>
<dbReference type="PANTHER" id="PTHR11820">
    <property type="entry name" value="ACYLPYRUVASE"/>
    <property type="match status" value="1"/>
</dbReference>
<dbReference type="InterPro" id="IPR011234">
    <property type="entry name" value="Fumarylacetoacetase-like_C"/>
</dbReference>
<dbReference type="STRING" id="547559.Nmag_0827"/>
<keyword evidence="4" id="KW-0378">Hydrolase</keyword>
<name>D3T053_NATMM</name>
<evidence type="ECO:0000256" key="1">
    <source>
        <dbReference type="ARBA" id="ARBA00022723"/>
    </source>
</evidence>
<evidence type="ECO:0000313" key="3">
    <source>
        <dbReference type="EMBL" id="ADD04411.1"/>
    </source>
</evidence>
<sequence>MKYLARTLDGKPLLGDDEGYVPLSAAAPELESVSDALPRAAAGTLPDLDDVPAERTDPEHIQFAPPLAKFGKLWGIGLNYEEHAGDLDEQRPEEPASFMKPASALTGPGGPIKLPPVEQTDGVTAEAELAVIMGRQCRNVAERDADDVIAGYLPVIDMTAEDILQRNPRFLTRAKSFDSFIVVGPAIAVPEDEDSLALEELTVQTIVNGEVAAENEIRNMLFPPREIVSFHSNVMTLEPGDLFSTGTPGAEPLEPGDYVEASVESIGSVEAPVVR</sequence>
<feature type="domain" description="Fumarylacetoacetase-like C-terminal" evidence="2">
    <location>
        <begin position="72"/>
        <end position="274"/>
    </location>
</feature>
<reference evidence="3" key="4">
    <citation type="submission" date="2016-09" db="EMBL/GenBank/DDBJ databases">
        <authorList>
            <person name="Pfeiffer F."/>
        </authorList>
    </citation>
    <scope>NUCLEOTIDE SEQUENCE</scope>
    <source>
        <strain evidence="3">ATCC 43099</strain>
    </source>
</reference>
<dbReference type="KEGG" id="nmg:Nmag_0827"/>
<dbReference type="GO" id="GO:0046872">
    <property type="term" value="F:metal ion binding"/>
    <property type="evidence" value="ECO:0007669"/>
    <property type="project" value="UniProtKB-KW"/>
</dbReference>
<proteinExistence type="predicted"/>
<protein>
    <submittedName>
        <fullName evidence="3">Fumarylacetoacetase family protein</fullName>
    </submittedName>
    <submittedName>
        <fullName evidence="4">Fumarylacetoacetate hydrolase</fullName>
    </submittedName>
</protein>
<evidence type="ECO:0000313" key="5">
    <source>
        <dbReference type="Proteomes" id="UP000001879"/>
    </source>
</evidence>
<reference evidence="3 5" key="2">
    <citation type="journal article" date="2012" name="BMC Genomics">
        <title>A comparative genomics perspective on the genetic content of the alkaliphilic haloarchaeon Natrialba magadii ATCC 43099T.</title>
        <authorList>
            <person name="Siddaramappa S."/>
            <person name="Challacombe J.F."/>
            <person name="Decastro R.E."/>
            <person name="Pfeiffer F."/>
            <person name="Sastre D.E."/>
            <person name="Gimenez M.I."/>
            <person name="Paggi R.A."/>
            <person name="Detter J.C."/>
            <person name="Davenport K.W."/>
            <person name="Goodwin L.A."/>
            <person name="Kyrpides N."/>
            <person name="Tapia R."/>
            <person name="Pitluck S."/>
            <person name="Lucas S."/>
            <person name="Woyke T."/>
            <person name="Maupin-Furlow J.A."/>
        </authorList>
    </citation>
    <scope>NUCLEOTIDE SEQUENCE [LARGE SCALE GENOMIC DNA]</scope>
    <source>
        <strain evidence="3">ATCC 43099</strain>
        <strain evidence="5">ATCC 43099 / DSM 3394 / CCM 3739 / CIP 104546 / IAM 13178 / JCM 8861 / NBRC 102185 / NCIMB 2190 / MS3</strain>
    </source>
</reference>
<gene>
    <name evidence="3" type="ordered locus">Nmag_0827</name>
    <name evidence="4" type="ORF">C500_16654</name>
</gene>
<dbReference type="Pfam" id="PF01557">
    <property type="entry name" value="FAA_hydrolase"/>
    <property type="match status" value="1"/>
</dbReference>
<dbReference type="GO" id="GO:0018773">
    <property type="term" value="F:acetylpyruvate hydrolase activity"/>
    <property type="evidence" value="ECO:0007669"/>
    <property type="project" value="TreeGrafter"/>
</dbReference>
<reference evidence="5" key="1">
    <citation type="submission" date="2010-02" db="EMBL/GenBank/DDBJ databases">
        <title>Complete sequence of chromosome of Natrialba magadii ATCC 43099.</title>
        <authorList>
            <consortium name="US DOE Joint Genome Institute"/>
            <person name="Lucas S."/>
            <person name="Copeland A."/>
            <person name="Lapidus A."/>
            <person name="Cheng J.-F."/>
            <person name="Bruce D."/>
            <person name="Goodwin L."/>
            <person name="Pitluck S."/>
            <person name="Davenport K."/>
            <person name="Saunders E."/>
            <person name="Detter J.C."/>
            <person name="Han C."/>
            <person name="Tapia R."/>
            <person name="Land M."/>
            <person name="Hauser L."/>
            <person name="Kyrpides N."/>
            <person name="Mikhailova N."/>
            <person name="De Castro R.E."/>
            <person name="Maupin-Furlow J.A."/>
            <person name="Woyke T."/>
        </authorList>
    </citation>
    <scope>NUCLEOTIDE SEQUENCE [LARGE SCALE GENOMIC DNA]</scope>
    <source>
        <strain evidence="5">ATCC 43099 / DSM 3394 / CCM 3739 / CIP 104546 / IAM 13178 / JCM 8861 / NBRC 102185 / NCIMB 2190 / MS3</strain>
    </source>
</reference>
<dbReference type="Gene3D" id="3.90.850.10">
    <property type="entry name" value="Fumarylacetoacetase-like, C-terminal domain"/>
    <property type="match status" value="1"/>
</dbReference>
<organism evidence="3 5">
    <name type="scientific">Natrialba magadii (strain ATCC 43099 / DSM 3394 / CCM 3739 / CIP 104546 / IAM 13178 / JCM 8861 / NBRC 102185 / NCIMB 2190 / MS3)</name>
    <name type="common">Natronobacterium magadii</name>
    <dbReference type="NCBI Taxonomy" id="547559"/>
    <lineage>
        <taxon>Archaea</taxon>
        <taxon>Methanobacteriati</taxon>
        <taxon>Methanobacteriota</taxon>
        <taxon>Stenosarchaea group</taxon>
        <taxon>Halobacteria</taxon>
        <taxon>Halobacteriales</taxon>
        <taxon>Natrialbaceae</taxon>
        <taxon>Natrialba</taxon>
    </lineage>
</organism>
<dbReference type="HOGENOM" id="CLU_028458_4_2_2"/>
<dbReference type="InterPro" id="IPR036663">
    <property type="entry name" value="Fumarylacetoacetase_C_sf"/>
</dbReference>
<dbReference type="SUPFAM" id="SSF56529">
    <property type="entry name" value="FAH"/>
    <property type="match status" value="1"/>
</dbReference>
<dbReference type="PATRIC" id="fig|547559.17.peg.3271"/>
<evidence type="ECO:0000259" key="2">
    <source>
        <dbReference type="Pfam" id="PF01557"/>
    </source>
</evidence>
<dbReference type="PANTHER" id="PTHR11820:SF7">
    <property type="entry name" value="ACYLPYRUVASE FAHD1, MITOCHONDRIAL"/>
    <property type="match status" value="1"/>
</dbReference>
<dbReference type="OrthoDB" id="6242at2157"/>